<dbReference type="InterPro" id="IPR011010">
    <property type="entry name" value="DNA_brk_join_enz"/>
</dbReference>
<keyword evidence="1" id="KW-0233">DNA recombination</keyword>
<dbReference type="Gene3D" id="1.10.443.10">
    <property type="entry name" value="Intergrase catalytic core"/>
    <property type="match status" value="1"/>
</dbReference>
<dbReference type="PANTHER" id="PTHR30349">
    <property type="entry name" value="PHAGE INTEGRASE-RELATED"/>
    <property type="match status" value="1"/>
</dbReference>
<reference evidence="3" key="1">
    <citation type="submission" date="2009-10" db="EMBL/GenBank/DDBJ databases">
        <title>Diversity of trophic interactions inside an arsenic-rich microbial ecosystem.</title>
        <authorList>
            <person name="Bertin P.N."/>
            <person name="Heinrich-Salmeron A."/>
            <person name="Pelletier E."/>
            <person name="Goulhen-Chollet F."/>
            <person name="Arsene-Ploetze F."/>
            <person name="Gallien S."/>
            <person name="Calteau A."/>
            <person name="Vallenet D."/>
            <person name="Casiot C."/>
            <person name="Chane-Woon-Ming B."/>
            <person name="Giloteaux L."/>
            <person name="Barakat M."/>
            <person name="Bonnefoy V."/>
            <person name="Bruneel O."/>
            <person name="Chandler M."/>
            <person name="Cleiss J."/>
            <person name="Duran R."/>
            <person name="Elbaz-Poulichet F."/>
            <person name="Fonknechten N."/>
            <person name="Lauga B."/>
            <person name="Mornico D."/>
            <person name="Ortet P."/>
            <person name="Schaeffer C."/>
            <person name="Siguier P."/>
            <person name="Alexander Thil Smith A."/>
            <person name="Van Dorsselaer A."/>
            <person name="Weissenbach J."/>
            <person name="Medigue C."/>
            <person name="Le Paslier D."/>
        </authorList>
    </citation>
    <scope>NUCLEOTIDE SEQUENCE</scope>
</reference>
<dbReference type="GO" id="GO:0015074">
    <property type="term" value="P:DNA integration"/>
    <property type="evidence" value="ECO:0007669"/>
    <property type="project" value="InterPro"/>
</dbReference>
<accession>E6QW45</accession>
<dbReference type="GO" id="GO:0006310">
    <property type="term" value="P:DNA recombination"/>
    <property type="evidence" value="ECO:0007669"/>
    <property type="project" value="UniProtKB-KW"/>
</dbReference>
<dbReference type="PANTHER" id="PTHR30349:SF81">
    <property type="entry name" value="TYROSINE RECOMBINASE XERC"/>
    <property type="match status" value="1"/>
</dbReference>
<organism evidence="3">
    <name type="scientific">mine drainage metagenome</name>
    <dbReference type="NCBI Taxonomy" id="410659"/>
    <lineage>
        <taxon>unclassified sequences</taxon>
        <taxon>metagenomes</taxon>
        <taxon>ecological metagenomes</taxon>
    </lineage>
</organism>
<dbReference type="InterPro" id="IPR002104">
    <property type="entry name" value="Integrase_catalytic"/>
</dbReference>
<sequence length="330" mass="38170">MAREYIMSARVSLQQRVIDYLAERRRLGFELRSRDTLLAGFARYVADRHHRGALTADLMIEWARHDKWHHETPATWATRLARVRHFARYLKQFEPETEVPDELVFGPEAGRVAPHIFHDEEILQLLAATRQLEPKGSIRPATYETLFGLMASTGLRVSEAIHLRDTDVDLKLGMLTIRQTKFAKSRQLPIHQTAVTALMKYRRQRARHVATTAEMPFLISSRGRRLGEHLCGRQVHRVFNMLRDSLNWGNRGGHAAPRLHDLRHTFAVRRMMLWHAEGTDIDQMMLALSTYMGHAEIFYTYWYLTAVPELMALAGGKFERYADLIGGCNE</sequence>
<dbReference type="InterPro" id="IPR013762">
    <property type="entry name" value="Integrase-like_cat_sf"/>
</dbReference>
<evidence type="ECO:0000313" key="3">
    <source>
        <dbReference type="EMBL" id="CBI11468.1"/>
    </source>
</evidence>
<dbReference type="GO" id="GO:0003677">
    <property type="term" value="F:DNA binding"/>
    <property type="evidence" value="ECO:0007669"/>
    <property type="project" value="InterPro"/>
</dbReference>
<gene>
    <name evidence="3" type="ORF">CARN7_2298</name>
</gene>
<evidence type="ECO:0000256" key="1">
    <source>
        <dbReference type="ARBA" id="ARBA00023172"/>
    </source>
</evidence>
<dbReference type="InterPro" id="IPR050090">
    <property type="entry name" value="Tyrosine_recombinase_XerCD"/>
</dbReference>
<proteinExistence type="predicted"/>
<comment type="caution">
    <text evidence="3">The sequence shown here is derived from an EMBL/GenBank/DDBJ whole genome shotgun (WGS) entry which is preliminary data.</text>
</comment>
<dbReference type="AlphaFoldDB" id="E6QW45"/>
<dbReference type="EMBL" id="CABR01000145">
    <property type="protein sequence ID" value="CBI11468.1"/>
    <property type="molecule type" value="Genomic_DNA"/>
</dbReference>
<name>E6QW45_9ZZZZ</name>
<feature type="domain" description="Tyr recombinase" evidence="2">
    <location>
        <begin position="112"/>
        <end position="315"/>
    </location>
</feature>
<dbReference type="SUPFAM" id="SSF56349">
    <property type="entry name" value="DNA breaking-rejoining enzymes"/>
    <property type="match status" value="1"/>
</dbReference>
<dbReference type="PROSITE" id="PS51898">
    <property type="entry name" value="TYR_RECOMBINASE"/>
    <property type="match status" value="1"/>
</dbReference>
<dbReference type="Pfam" id="PF00589">
    <property type="entry name" value="Phage_integrase"/>
    <property type="match status" value="1"/>
</dbReference>
<evidence type="ECO:0000259" key="2">
    <source>
        <dbReference type="PROSITE" id="PS51898"/>
    </source>
</evidence>
<protein>
    <submittedName>
        <fullName evidence="3">Putative Phage integrase</fullName>
    </submittedName>
</protein>